<dbReference type="EMBL" id="UZAG01000199">
    <property type="protein sequence ID" value="VDO07554.1"/>
    <property type="molecule type" value="Genomic_DNA"/>
</dbReference>
<name>A0A3P7T0G5_9BILA</name>
<reference evidence="2 3" key="1">
    <citation type="submission" date="2018-11" db="EMBL/GenBank/DDBJ databases">
        <authorList>
            <consortium name="Pathogen Informatics"/>
        </authorList>
    </citation>
    <scope>NUCLEOTIDE SEQUENCE [LARGE SCALE GENOMIC DNA]</scope>
</reference>
<dbReference type="Proteomes" id="UP000280834">
    <property type="component" value="Unassembled WGS sequence"/>
</dbReference>
<feature type="coiled-coil region" evidence="1">
    <location>
        <begin position="1319"/>
        <end position="1368"/>
    </location>
</feature>
<proteinExistence type="predicted"/>
<accession>A0A3P7T0G5</accession>
<keyword evidence="3" id="KW-1185">Reference proteome</keyword>
<gene>
    <name evidence="2" type="ORF">BTMF_LOCUS395</name>
</gene>
<keyword evidence="1" id="KW-0175">Coiled coil</keyword>
<feature type="non-terminal residue" evidence="2">
    <location>
        <position position="1771"/>
    </location>
</feature>
<protein>
    <submittedName>
        <fullName evidence="2">Uncharacterized protein</fullName>
    </submittedName>
</protein>
<organism evidence="2 3">
    <name type="scientific">Brugia timori</name>
    <dbReference type="NCBI Taxonomy" id="42155"/>
    <lineage>
        <taxon>Eukaryota</taxon>
        <taxon>Metazoa</taxon>
        <taxon>Ecdysozoa</taxon>
        <taxon>Nematoda</taxon>
        <taxon>Chromadorea</taxon>
        <taxon>Rhabditida</taxon>
        <taxon>Spirurina</taxon>
        <taxon>Spiruromorpha</taxon>
        <taxon>Filarioidea</taxon>
        <taxon>Onchocercidae</taxon>
        <taxon>Brugia</taxon>
    </lineage>
</organism>
<evidence type="ECO:0000256" key="1">
    <source>
        <dbReference type="SAM" id="Coils"/>
    </source>
</evidence>
<evidence type="ECO:0000313" key="2">
    <source>
        <dbReference type="EMBL" id="VDO07554.1"/>
    </source>
</evidence>
<evidence type="ECO:0000313" key="3">
    <source>
        <dbReference type="Proteomes" id="UP000280834"/>
    </source>
</evidence>
<sequence length="1771" mass="204723">MSLLSQRLLHDMEMLNQHDEKKTTTTTTAKTRVEVEVIENVTKILKTYIIGQRNDFLQDFSIDQTTINTTDDELSHSNYKHEMISLSENFDETKMLKNEAIINQSSSDIKFLVEGHQYKGHSEIRRRRPYQRTNSDVTTTSESLNDKYILLPSIYTNLECNLKRMEDHSFIEVNVAVPNVFSAVLSLIRERIISQLPNLVKYGIEQHGKQYSGETTIRRIQHFDSIESIDEKMIINNQKEPSFLFEKPQIIEPVKIPVLNITELDLRRMADTSAILANFAIPRIDYNQLNIEKSYEFHEAKGSSYGMQQKGQYFEGEMILKKKRQILLESESASDDEITSCGSTYLNLMKQEARGEFEVAIIISNDQRSSPKHFQQSQPIEFINLITQVSTDGKKEEVVATLATRIISKEIFIIQEMSAVISNAIITIQKSINLDDIFQHNICCWNDKIIHREFAKFLASSEEEAQIYLKFISSAIACQNVCCIRAIPNLLHITFTAEIFQSANETVVIYMQNKFATTIMMSCDDVRQISRLSSGHMLKTKATTEEATIIMLSIGCISKYANTLMTEFIVKDAHKCKVNLCSRASRESERISNVSLNRSTKMLATTIRLLERIKRKEQLTVTEFGDENEHVAILLQRAGITHGQVQREWPEAVTGRSNIISTTTITTSSTITTTNTFNIFELLTNSFGAIASTNFLITNLTNINTTTKHFHLFNFKTILPTYEYEQSSTQTILNVEKSSQIIDADETKTDGANDINEMLSEHELRVIPIKLISTMNSNNINDRKKHTKEEEEEQQQWNTKINFINSSSDGISSLSLLDDIDSNRIINHSYISDNFKMMKISDISNSNLQNASENVNRWKESISQDNNKVDKTTMKFKNDTKEFEHERIHLQEFPSEQQKLYISWQGKNEEKHAENGIQFEFNNRNEQRDKIEENDELKRNFYNNTSETRVAMLNAGFNLDTTLLATPERETQFTFVRDRSITTSEYFSDEQSWSATITESYYRQKQTHIEQISKSVGDLLESSLEENSEAFFDEISHISDATCNRMKYSEMVNSEKMNLHMTHSLTNSLEANALKEFLVATDDEYDAIPELCKYDVKVGKSEEYESSSIFVTGNHVSETTETSVMRKENENYENVNESNEKHLTTFWEITEKNIQTQIPSSINVECENEIFQETIASTTKTNETIEHMILKPVNITVFDTRTEISKIEKQKLDDNTSEIDYCQTASQPFLVSVQKQDVSQNDAMITFDKIKTSTKEAWSESESVNNELFTTLQVSDNKRTFDESSNQINFNERTRFDAIAHFPPKFAPNEKKMMETKMMQEEKKIIKEFEQIEEQFETNRNMELLEEMKQLKEEIEEIAKIDQEIDQELLIRNENEKIVEMREEVLSIRQIISKDWNFGKYVGTQMEEKFNQIEHEKITDTIQIDQNFPISTNLKTNILKLEMEKVSPTENVYIECKLRNCHQTTLTTNGREEEEEEVKEIIYRATQKESINNSFNFVDYQETLSGIEVHLCIPEFNITTENFTFSEEYSKQLLHKFEEKMEYVGTLKMSNIETTIANIREYNQELTDSSDLYQQIIVQEMAQECTRIIADKLMIHASENITQNITLPDQIDQWTIVPEEMNVQECMNLQSISESFITQQSTILESNRNSFLEISPSIRSNRTENTYAKYPETEHENEVLAIGWNKVIRRASTEKLIPIGETQTEKLSTIAITEQNVKFSGMIGKMDDHFDSIELKRSLKISTTDEKQLMIASESREYSLLKKSSAQECGS</sequence>